<evidence type="ECO:0008006" key="4">
    <source>
        <dbReference type="Google" id="ProtNLM"/>
    </source>
</evidence>
<proteinExistence type="predicted"/>
<dbReference type="PANTHER" id="PTHR35748">
    <property type="entry name" value="OS05G0358400 PROTEIN"/>
    <property type="match status" value="1"/>
</dbReference>
<organism evidence="2 3">
    <name type="scientific">Cylindrotheca closterium</name>
    <dbReference type="NCBI Taxonomy" id="2856"/>
    <lineage>
        <taxon>Eukaryota</taxon>
        <taxon>Sar</taxon>
        <taxon>Stramenopiles</taxon>
        <taxon>Ochrophyta</taxon>
        <taxon>Bacillariophyta</taxon>
        <taxon>Bacillariophyceae</taxon>
        <taxon>Bacillariophycidae</taxon>
        <taxon>Bacillariales</taxon>
        <taxon>Bacillariaceae</taxon>
        <taxon>Cylindrotheca</taxon>
    </lineage>
</organism>
<feature type="signal peptide" evidence="1">
    <location>
        <begin position="1"/>
        <end position="26"/>
    </location>
</feature>
<dbReference type="PANTHER" id="PTHR35748:SF1">
    <property type="entry name" value="OS05G0358400 PROTEIN"/>
    <property type="match status" value="1"/>
</dbReference>
<evidence type="ECO:0000313" key="2">
    <source>
        <dbReference type="EMBL" id="CAJ1942424.1"/>
    </source>
</evidence>
<dbReference type="EMBL" id="CAKOGP040001112">
    <property type="protein sequence ID" value="CAJ1942424.1"/>
    <property type="molecule type" value="Genomic_DNA"/>
</dbReference>
<evidence type="ECO:0000256" key="1">
    <source>
        <dbReference type="SAM" id="SignalP"/>
    </source>
</evidence>
<dbReference type="AlphaFoldDB" id="A0AAD2CUU9"/>
<protein>
    <recommendedName>
        <fullName evidence="4">Gamma-glutamylcyclotransferase</fullName>
    </recommendedName>
</protein>
<accession>A0AAD2CUU9</accession>
<feature type="chain" id="PRO_5042175046" description="Gamma-glutamylcyclotransferase" evidence="1">
    <location>
        <begin position="27"/>
        <end position="274"/>
    </location>
</feature>
<keyword evidence="3" id="KW-1185">Reference proteome</keyword>
<gene>
    <name evidence="2" type="ORF">CYCCA115_LOCUS7940</name>
</gene>
<evidence type="ECO:0000313" key="3">
    <source>
        <dbReference type="Proteomes" id="UP001295423"/>
    </source>
</evidence>
<keyword evidence="1" id="KW-0732">Signal</keyword>
<name>A0AAD2CUU9_9STRA</name>
<dbReference type="Proteomes" id="UP001295423">
    <property type="component" value="Unassembled WGS sequence"/>
</dbReference>
<reference evidence="2" key="1">
    <citation type="submission" date="2023-08" db="EMBL/GenBank/DDBJ databases">
        <authorList>
            <person name="Audoor S."/>
            <person name="Bilcke G."/>
        </authorList>
    </citation>
    <scope>NUCLEOTIDE SEQUENCE</scope>
</reference>
<sequence>MLDILTALVISLVLYDPAARIPKVFAYSQITSTVRKGQQSEIQDKMDSKDDWITILGFGSLLSERSSRTTFPDLKNFRLGRVKNYRRVFGHPASIFFQRGIANLETKEMSSLSTEYLEGHPGFICSVFEVPNDDMMENGLPSPAFLEREEEFDIIEVPYEESDGKVVNKGILCAAGTDSIYLKRWGQKRFEANYKKYGVEKIWGWERDSGLRPCAVYLRHCYLASKSMGDTCLDSFLDETVLVDRKTTVREYLKENPQVLETEPPPSLVGRYSG</sequence>
<comment type="caution">
    <text evidence="2">The sequence shown here is derived from an EMBL/GenBank/DDBJ whole genome shotgun (WGS) entry which is preliminary data.</text>
</comment>